<dbReference type="GO" id="GO:0070096">
    <property type="term" value="P:mitochondrial outer membrane translocase complex assembly"/>
    <property type="evidence" value="ECO:0007669"/>
    <property type="project" value="TreeGrafter"/>
</dbReference>
<dbReference type="VEuPathDB" id="FungiDB:P170DRAFT_433781"/>
<dbReference type="PANTHER" id="PTHR28241:SF1">
    <property type="entry name" value="MITOCHONDRIAL IMPORT PROTEIN 1"/>
    <property type="match status" value="1"/>
</dbReference>
<dbReference type="AlphaFoldDB" id="A0A2I2GG73"/>
<dbReference type="OrthoDB" id="5529571at2759"/>
<dbReference type="GeneID" id="36556272"/>
<gene>
    <name evidence="1" type="ORF">P170DRAFT_433781</name>
</gene>
<evidence type="ECO:0000313" key="2">
    <source>
        <dbReference type="Proteomes" id="UP000234275"/>
    </source>
</evidence>
<dbReference type="PANTHER" id="PTHR28241">
    <property type="entry name" value="MITOCHONDRIAL IMPORT PROTEIN 1"/>
    <property type="match status" value="1"/>
</dbReference>
<organism evidence="1 2">
    <name type="scientific">Aspergillus steynii IBT 23096</name>
    <dbReference type="NCBI Taxonomy" id="1392250"/>
    <lineage>
        <taxon>Eukaryota</taxon>
        <taxon>Fungi</taxon>
        <taxon>Dikarya</taxon>
        <taxon>Ascomycota</taxon>
        <taxon>Pezizomycotina</taxon>
        <taxon>Eurotiomycetes</taxon>
        <taxon>Eurotiomycetidae</taxon>
        <taxon>Eurotiales</taxon>
        <taxon>Aspergillaceae</taxon>
        <taxon>Aspergillus</taxon>
        <taxon>Aspergillus subgen. Circumdati</taxon>
    </lineage>
</organism>
<dbReference type="EMBL" id="MSFO01000002">
    <property type="protein sequence ID" value="PLB51882.1"/>
    <property type="molecule type" value="Genomic_DNA"/>
</dbReference>
<sequence length="235" mass="25994">MPRLCLPIAPARPGRRRPRWLLLFAGIQASRHPCLHNHPPGQAEIDWPPPPRPAAFHPEEIPPAASSVFRSFYPAGLNLQLLHILHNAYGSSPKTCRTLIRSASFVVTTPPLHPRAMATDDHSHSRVELYESGLTVPSDSENYSANNELSSSTSSSPLILYSPPTFWSLLRGAAINLVLPFVNGLMLGFGELFAHEAAFRLGWSNTKIFPTYRRSRSLAPGVEAREIPSPRRSIL</sequence>
<protein>
    <submittedName>
        <fullName evidence="1">TOM13-domain-containing protein</fullName>
    </submittedName>
</protein>
<dbReference type="GO" id="GO:0005741">
    <property type="term" value="C:mitochondrial outer membrane"/>
    <property type="evidence" value="ECO:0007669"/>
    <property type="project" value="InterPro"/>
</dbReference>
<name>A0A2I2GG73_9EURO</name>
<evidence type="ECO:0000313" key="1">
    <source>
        <dbReference type="EMBL" id="PLB51882.1"/>
    </source>
</evidence>
<dbReference type="STRING" id="1392250.A0A2I2GG73"/>
<dbReference type="Pfam" id="PF08219">
    <property type="entry name" value="TOM13"/>
    <property type="match status" value="1"/>
</dbReference>
<keyword evidence="2" id="KW-1185">Reference proteome</keyword>
<reference evidence="1 2" key="1">
    <citation type="submission" date="2016-12" db="EMBL/GenBank/DDBJ databases">
        <title>The genomes of Aspergillus section Nigri reveals drivers in fungal speciation.</title>
        <authorList>
            <consortium name="DOE Joint Genome Institute"/>
            <person name="Vesth T.C."/>
            <person name="Nybo J."/>
            <person name="Theobald S."/>
            <person name="Brandl J."/>
            <person name="Frisvad J.C."/>
            <person name="Nielsen K.F."/>
            <person name="Lyhne E.K."/>
            <person name="Kogle M.E."/>
            <person name="Kuo A."/>
            <person name="Riley R."/>
            <person name="Clum A."/>
            <person name="Nolan M."/>
            <person name="Lipzen A."/>
            <person name="Salamov A."/>
            <person name="Henrissat B."/>
            <person name="Wiebenga A."/>
            <person name="De Vries R.P."/>
            <person name="Grigoriev I.V."/>
            <person name="Mortensen U.H."/>
            <person name="Andersen M.R."/>
            <person name="Baker S.E."/>
        </authorList>
    </citation>
    <scope>NUCLEOTIDE SEQUENCE [LARGE SCALE GENOMIC DNA]</scope>
    <source>
        <strain evidence="1 2">IBT 23096</strain>
    </source>
</reference>
<dbReference type="GO" id="GO:0045040">
    <property type="term" value="P:protein insertion into mitochondrial outer membrane"/>
    <property type="evidence" value="ECO:0007669"/>
    <property type="project" value="TreeGrafter"/>
</dbReference>
<proteinExistence type="predicted"/>
<dbReference type="RefSeq" id="XP_024707184.1">
    <property type="nucleotide sequence ID" value="XM_024848573.1"/>
</dbReference>
<comment type="caution">
    <text evidence="1">The sequence shown here is derived from an EMBL/GenBank/DDBJ whole genome shotgun (WGS) entry which is preliminary data.</text>
</comment>
<accession>A0A2I2GG73</accession>
<dbReference type="Proteomes" id="UP000234275">
    <property type="component" value="Unassembled WGS sequence"/>
</dbReference>
<dbReference type="InterPro" id="IPR013262">
    <property type="entry name" value="OMP_MIM1/TOM13_mt"/>
</dbReference>